<dbReference type="PANTHER" id="PTHR32108">
    <property type="entry name" value="DNA-DIRECTED RNA POLYMERASE SUBUNIT ALPHA"/>
    <property type="match status" value="1"/>
</dbReference>
<dbReference type="OrthoDB" id="1433911at2759"/>
<keyword evidence="1" id="KW-0040">ANK repeat</keyword>
<name>A0A371GMG5_MUCPR</name>
<feature type="compositionally biased region" description="Polar residues" evidence="2">
    <location>
        <begin position="61"/>
        <end position="73"/>
    </location>
</feature>
<dbReference type="AlphaFoldDB" id="A0A371GMG5"/>
<dbReference type="SUPFAM" id="SSF50630">
    <property type="entry name" value="Acid proteases"/>
    <property type="match status" value="1"/>
</dbReference>
<protein>
    <submittedName>
        <fullName evidence="3">Uncharacterized protein</fullName>
    </submittedName>
</protein>
<evidence type="ECO:0000313" key="3">
    <source>
        <dbReference type="EMBL" id="RDX91771.1"/>
    </source>
</evidence>
<dbReference type="Gene3D" id="2.40.70.10">
    <property type="entry name" value="Acid Proteases"/>
    <property type="match status" value="1"/>
</dbReference>
<dbReference type="PANTHER" id="PTHR32108:SF9">
    <property type="entry name" value="REVERSE TRANSCRIPTASE RNASE H-LIKE DOMAIN-CONTAINING PROTEIN"/>
    <property type="match status" value="1"/>
</dbReference>
<evidence type="ECO:0000256" key="1">
    <source>
        <dbReference type="PROSITE-ProRule" id="PRU00023"/>
    </source>
</evidence>
<feature type="region of interest" description="Disordered" evidence="2">
    <location>
        <begin position="46"/>
        <end position="76"/>
    </location>
</feature>
<accession>A0A371GMG5</accession>
<dbReference type="Proteomes" id="UP000257109">
    <property type="component" value="Unassembled WGS sequence"/>
</dbReference>
<dbReference type="CDD" id="cd00303">
    <property type="entry name" value="retropepsin_like"/>
    <property type="match status" value="1"/>
</dbReference>
<dbReference type="InterPro" id="IPR021109">
    <property type="entry name" value="Peptidase_aspartic_dom_sf"/>
</dbReference>
<evidence type="ECO:0000256" key="2">
    <source>
        <dbReference type="SAM" id="MobiDB-lite"/>
    </source>
</evidence>
<dbReference type="PROSITE" id="PS50088">
    <property type="entry name" value="ANK_REPEAT"/>
    <property type="match status" value="1"/>
</dbReference>
<feature type="repeat" description="ANK" evidence="1">
    <location>
        <begin position="365"/>
        <end position="397"/>
    </location>
</feature>
<dbReference type="PROSITE" id="PS50297">
    <property type="entry name" value="ANK_REP_REGION"/>
    <property type="match status" value="1"/>
</dbReference>
<feature type="non-terminal residue" evidence="3">
    <location>
        <position position="1"/>
    </location>
</feature>
<evidence type="ECO:0000313" key="4">
    <source>
        <dbReference type="Proteomes" id="UP000257109"/>
    </source>
</evidence>
<reference evidence="3" key="1">
    <citation type="submission" date="2018-05" db="EMBL/GenBank/DDBJ databases">
        <title>Draft genome of Mucuna pruriens seed.</title>
        <authorList>
            <person name="Nnadi N.E."/>
            <person name="Vos R."/>
            <person name="Hasami M.H."/>
            <person name="Devisetty U.K."/>
            <person name="Aguiy J.C."/>
        </authorList>
    </citation>
    <scope>NUCLEOTIDE SEQUENCE [LARGE SCALE GENOMIC DNA]</scope>
    <source>
        <strain evidence="3">JCA_2017</strain>
    </source>
</reference>
<gene>
    <name evidence="3" type="ORF">CR513_26193</name>
</gene>
<dbReference type="InterPro" id="IPR002110">
    <property type="entry name" value="Ankyrin_rpt"/>
</dbReference>
<sequence>MVTMFIDTFPSPFYDKVVGSVATNFADLVTVGERIESGIKRGKFAQTPTTTFVDPTPTPNIEGSSNTPNSRSGGRNRVFTPIHMSYTALLPKLLQKNLIAVLPLKPLEPPYPRSYDPNAKCEYHVGAIGHSTERYWSFKHKVQDLIDAGWLRFEENEPNVSTNPLPAHGGQSINTLSHEIRSPERRKASPIMVEEVAVVEQTDNHPQKSLIIRYNPIYRPPAPFIIQIPAKPAYKDDHVVPWQYDSCTEEASVEIVKDEAAKEVINIAEAVGGITRSGRIYSPETLKKSPTPEKIVEASKGKEAKEFLKLIWYSEYELLEQMNKTPHAHVAQDITMEKFEGMVNNLASKRCLTFSEEEIPKEGRRHNQPLHISVKYGEYMIARVLIDNGSSLNVLPKTTLDKLCSIDSRLRANSVVVRAFDGSKREVIGEITLPIYVGPTMFDVVFQVMDIYPAYSFLLGRPWIHAAGAVPSSLH</sequence>
<dbReference type="EMBL" id="QJKJ01005038">
    <property type="protein sequence ID" value="RDX91771.1"/>
    <property type="molecule type" value="Genomic_DNA"/>
</dbReference>
<comment type="caution">
    <text evidence="3">The sequence shown here is derived from an EMBL/GenBank/DDBJ whole genome shotgun (WGS) entry which is preliminary data.</text>
</comment>
<organism evidence="3 4">
    <name type="scientific">Mucuna pruriens</name>
    <name type="common">Velvet bean</name>
    <name type="synonym">Dolichos pruriens</name>
    <dbReference type="NCBI Taxonomy" id="157652"/>
    <lineage>
        <taxon>Eukaryota</taxon>
        <taxon>Viridiplantae</taxon>
        <taxon>Streptophyta</taxon>
        <taxon>Embryophyta</taxon>
        <taxon>Tracheophyta</taxon>
        <taxon>Spermatophyta</taxon>
        <taxon>Magnoliopsida</taxon>
        <taxon>eudicotyledons</taxon>
        <taxon>Gunneridae</taxon>
        <taxon>Pentapetalae</taxon>
        <taxon>rosids</taxon>
        <taxon>fabids</taxon>
        <taxon>Fabales</taxon>
        <taxon>Fabaceae</taxon>
        <taxon>Papilionoideae</taxon>
        <taxon>50 kb inversion clade</taxon>
        <taxon>NPAAA clade</taxon>
        <taxon>indigoferoid/millettioid clade</taxon>
        <taxon>Phaseoleae</taxon>
        <taxon>Mucuna</taxon>
    </lineage>
</organism>
<proteinExistence type="predicted"/>
<keyword evidence="4" id="KW-1185">Reference proteome</keyword>